<dbReference type="InterPro" id="IPR001304">
    <property type="entry name" value="C-type_lectin-like"/>
</dbReference>
<dbReference type="SUPFAM" id="SSF56436">
    <property type="entry name" value="C-type lectin-like"/>
    <property type="match status" value="3"/>
</dbReference>
<dbReference type="Proteomes" id="UP000887578">
    <property type="component" value="Unplaced"/>
</dbReference>
<feature type="chain" id="PRO_5037987633" evidence="1">
    <location>
        <begin position="17"/>
        <end position="447"/>
    </location>
</feature>
<evidence type="ECO:0000259" key="2">
    <source>
        <dbReference type="PROSITE" id="PS50041"/>
    </source>
</evidence>
<dbReference type="PROSITE" id="PS50041">
    <property type="entry name" value="C_TYPE_LECTIN_2"/>
    <property type="match status" value="3"/>
</dbReference>
<dbReference type="Pfam" id="PF00059">
    <property type="entry name" value="Lectin_C"/>
    <property type="match status" value="3"/>
</dbReference>
<dbReference type="SMART" id="SM00034">
    <property type="entry name" value="CLECT"/>
    <property type="match status" value="3"/>
</dbReference>
<sequence>MFRVFLACIFISSILAACPSPAFEWPPTTGSKCFTFFNTPTSFVKAEIACNQNSGHLASIHDGFTNSFLSDLARAEFINGTDFWIGASSTSSEGIWKWTDNTRIDFTEWKSPPGVNQCAALSFDKANLGFWNGVECSLQKPYVCENDDIPVGTVLPLSTTTVNVEVTTIASNATCDSDSWSYFEQTNSCYYWGDNADWSTAEAACVKLGAHLVSIHGIDEINFIHTLYNGEAWIGLYTNSSPIDWDSIWKYTDNSNVDYLNWYQTIPSHTGDQCVKLSGGLLYNINCATVLSNYCKKPSRMPVSTTPALATSTTPRPAQCPTGWSYNGATNLCYGVTPVAVNWTEAESYCQVFDSKNGHLASFHNADDFAFLNTLGTFNWIGLYSDNRAITWKYTDGSPFDYKPWGLNNPERDGPRCANMYSQMSLNNVYQCSIPIRGICQQPVYTS</sequence>
<dbReference type="InterPro" id="IPR016186">
    <property type="entry name" value="C-type_lectin-like/link_sf"/>
</dbReference>
<protein>
    <submittedName>
        <fullName evidence="4">C-type lectin domain-containing protein</fullName>
    </submittedName>
</protein>
<keyword evidence="3" id="KW-1185">Reference proteome</keyword>
<organism evidence="3 4">
    <name type="scientific">Panagrolaimus davidi</name>
    <dbReference type="NCBI Taxonomy" id="227884"/>
    <lineage>
        <taxon>Eukaryota</taxon>
        <taxon>Metazoa</taxon>
        <taxon>Ecdysozoa</taxon>
        <taxon>Nematoda</taxon>
        <taxon>Chromadorea</taxon>
        <taxon>Rhabditida</taxon>
        <taxon>Tylenchina</taxon>
        <taxon>Panagrolaimomorpha</taxon>
        <taxon>Panagrolaimoidea</taxon>
        <taxon>Panagrolaimidae</taxon>
        <taxon>Panagrolaimus</taxon>
    </lineage>
</organism>
<dbReference type="Gene3D" id="3.10.100.10">
    <property type="entry name" value="Mannose-Binding Protein A, subunit A"/>
    <property type="match status" value="3"/>
</dbReference>
<feature type="domain" description="C-type lectin" evidence="2">
    <location>
        <begin position="329"/>
        <end position="441"/>
    </location>
</feature>
<dbReference type="PROSITE" id="PS51257">
    <property type="entry name" value="PROKAR_LIPOPROTEIN"/>
    <property type="match status" value="1"/>
</dbReference>
<evidence type="ECO:0000313" key="3">
    <source>
        <dbReference type="Proteomes" id="UP000887578"/>
    </source>
</evidence>
<name>A0A914QJC8_9BILA</name>
<feature type="domain" description="C-type lectin" evidence="2">
    <location>
        <begin position="29"/>
        <end position="145"/>
    </location>
</feature>
<keyword evidence="1" id="KW-0732">Signal</keyword>
<dbReference type="WBParaSite" id="PDA_v2.g29707.t1">
    <property type="protein sequence ID" value="PDA_v2.g29707.t1"/>
    <property type="gene ID" value="PDA_v2.g29707"/>
</dbReference>
<dbReference type="CDD" id="cd00037">
    <property type="entry name" value="CLECT"/>
    <property type="match status" value="3"/>
</dbReference>
<feature type="signal peptide" evidence="1">
    <location>
        <begin position="1"/>
        <end position="16"/>
    </location>
</feature>
<evidence type="ECO:0000313" key="4">
    <source>
        <dbReference type="WBParaSite" id="PDA_v2.g29707.t1"/>
    </source>
</evidence>
<dbReference type="PANTHER" id="PTHR22803">
    <property type="entry name" value="MANNOSE, PHOSPHOLIPASE, LECTIN RECEPTOR RELATED"/>
    <property type="match status" value="1"/>
</dbReference>
<accession>A0A914QJC8</accession>
<reference evidence="4" key="1">
    <citation type="submission" date="2022-11" db="UniProtKB">
        <authorList>
            <consortium name="WormBaseParasite"/>
        </authorList>
    </citation>
    <scope>IDENTIFICATION</scope>
</reference>
<dbReference type="InterPro" id="IPR016187">
    <property type="entry name" value="CTDL_fold"/>
</dbReference>
<proteinExistence type="predicted"/>
<dbReference type="AlphaFoldDB" id="A0A914QJC8"/>
<feature type="domain" description="C-type lectin" evidence="2">
    <location>
        <begin position="185"/>
        <end position="296"/>
    </location>
</feature>
<evidence type="ECO:0000256" key="1">
    <source>
        <dbReference type="SAM" id="SignalP"/>
    </source>
</evidence>
<dbReference type="InterPro" id="IPR050111">
    <property type="entry name" value="C-type_lectin/snaclec_domain"/>
</dbReference>